<dbReference type="PANTHER" id="PTHR24056:SF107">
    <property type="entry name" value="CYCLIN-DEPENDENT KINASE 11A-RELATED"/>
    <property type="match status" value="1"/>
</dbReference>
<evidence type="ECO:0000256" key="2">
    <source>
        <dbReference type="ARBA" id="ARBA00022527"/>
    </source>
</evidence>
<comment type="similarity">
    <text evidence="1">Belongs to the protein kinase superfamily. CMGC Ser/Thr protein kinase family. CDC2/CDKX subfamily.</text>
</comment>
<evidence type="ECO:0000256" key="3">
    <source>
        <dbReference type="ARBA" id="ARBA00022679"/>
    </source>
</evidence>
<keyword evidence="9" id="KW-1185">Reference proteome</keyword>
<keyword evidence="8" id="KW-0132">Cell division</keyword>
<dbReference type="GO" id="GO:0016301">
    <property type="term" value="F:kinase activity"/>
    <property type="evidence" value="ECO:0007669"/>
    <property type="project" value="UniProtKB-KW"/>
</dbReference>
<evidence type="ECO:0000313" key="8">
    <source>
        <dbReference type="EMBL" id="KAF7683473.1"/>
    </source>
</evidence>
<dbReference type="GO" id="GO:0051301">
    <property type="term" value="P:cell division"/>
    <property type="evidence" value="ECO:0007669"/>
    <property type="project" value="UniProtKB-KW"/>
</dbReference>
<dbReference type="SUPFAM" id="SSF56112">
    <property type="entry name" value="Protein kinase-like (PK-like)"/>
    <property type="match status" value="1"/>
</dbReference>
<organism evidence="8 9">
    <name type="scientific">Astathelohania contejeani</name>
    <dbReference type="NCBI Taxonomy" id="164912"/>
    <lineage>
        <taxon>Eukaryota</taxon>
        <taxon>Fungi</taxon>
        <taxon>Fungi incertae sedis</taxon>
        <taxon>Microsporidia</taxon>
        <taxon>Astathelohaniidae</taxon>
        <taxon>Astathelohania</taxon>
    </lineage>
</organism>
<dbReference type="InterPro" id="IPR000719">
    <property type="entry name" value="Prot_kinase_dom"/>
</dbReference>
<dbReference type="Proteomes" id="UP001516464">
    <property type="component" value="Unassembled WGS sequence"/>
</dbReference>
<evidence type="ECO:0000256" key="4">
    <source>
        <dbReference type="ARBA" id="ARBA00022741"/>
    </source>
</evidence>
<evidence type="ECO:0000259" key="7">
    <source>
        <dbReference type="PROSITE" id="PS50011"/>
    </source>
</evidence>
<keyword evidence="5 8" id="KW-0418">Kinase</keyword>
<dbReference type="InterPro" id="IPR008271">
    <property type="entry name" value="Ser/Thr_kinase_AS"/>
</dbReference>
<evidence type="ECO:0000256" key="1">
    <source>
        <dbReference type="ARBA" id="ARBA00006485"/>
    </source>
</evidence>
<accession>A0ABQ7HZ84</accession>
<dbReference type="Gene3D" id="1.10.510.10">
    <property type="entry name" value="Transferase(Phosphotransferase) domain 1"/>
    <property type="match status" value="1"/>
</dbReference>
<keyword evidence="2" id="KW-0723">Serine/threonine-protein kinase</keyword>
<name>A0ABQ7HZ84_9MICR</name>
<dbReference type="Pfam" id="PF00069">
    <property type="entry name" value="Pkinase"/>
    <property type="match status" value="1"/>
</dbReference>
<proteinExistence type="inferred from homology"/>
<keyword evidence="3" id="KW-0808">Transferase</keyword>
<dbReference type="PROSITE" id="PS50011">
    <property type="entry name" value="PROTEIN_KINASE_DOM"/>
    <property type="match status" value="1"/>
</dbReference>
<protein>
    <submittedName>
        <fullName evidence="8">Cell division protein kinase</fullName>
    </submittedName>
</protein>
<feature type="domain" description="Protein kinase" evidence="7">
    <location>
        <begin position="16"/>
        <end position="298"/>
    </location>
</feature>
<evidence type="ECO:0000256" key="5">
    <source>
        <dbReference type="ARBA" id="ARBA00022777"/>
    </source>
</evidence>
<reference evidence="8 9" key="1">
    <citation type="submission" date="2019-01" db="EMBL/GenBank/DDBJ databases">
        <title>Genomes sequencing and comparative genomics of infectious freshwater microsporidia, Cucumispora dikerogammari and Thelohania contejeani.</title>
        <authorList>
            <person name="Cormier A."/>
            <person name="Giraud I."/>
            <person name="Wattier R."/>
            <person name="Teixeira M."/>
            <person name="Grandjean F."/>
            <person name="Rigaud T."/>
            <person name="Cordaux R."/>
        </authorList>
    </citation>
    <scope>NUCLEOTIDE SEQUENCE [LARGE SCALE GENOMIC DNA]</scope>
    <source>
        <strain evidence="8">T1</strain>
        <tissue evidence="8">Spores</tissue>
    </source>
</reference>
<keyword evidence="8" id="KW-0131">Cell cycle</keyword>
<dbReference type="PANTHER" id="PTHR24056">
    <property type="entry name" value="CELL DIVISION PROTEIN KINASE"/>
    <property type="match status" value="1"/>
</dbReference>
<dbReference type="EMBL" id="SBIQ01000083">
    <property type="protein sequence ID" value="KAF7683473.1"/>
    <property type="molecule type" value="Genomic_DNA"/>
</dbReference>
<dbReference type="PROSITE" id="PS00108">
    <property type="entry name" value="PROTEIN_KINASE_ST"/>
    <property type="match status" value="1"/>
</dbReference>
<dbReference type="SMART" id="SM00220">
    <property type="entry name" value="S_TKc"/>
    <property type="match status" value="1"/>
</dbReference>
<dbReference type="InterPro" id="IPR011009">
    <property type="entry name" value="Kinase-like_dom_sf"/>
</dbReference>
<dbReference type="InterPro" id="IPR050108">
    <property type="entry name" value="CDK"/>
</dbReference>
<gene>
    <name evidence="8" type="ORF">TCON_1315</name>
</gene>
<comment type="caution">
    <text evidence="8">The sequence shown here is derived from an EMBL/GenBank/DDBJ whole genome shotgun (WGS) entry which is preliminary data.</text>
</comment>
<evidence type="ECO:0000313" key="9">
    <source>
        <dbReference type="Proteomes" id="UP001516464"/>
    </source>
</evidence>
<evidence type="ECO:0000256" key="6">
    <source>
        <dbReference type="ARBA" id="ARBA00022840"/>
    </source>
</evidence>
<keyword evidence="6" id="KW-0067">ATP-binding</keyword>
<keyword evidence="4" id="KW-0547">Nucleotide-binding</keyword>
<sequence length="316" mass="35977">MIFKNLSPKAASISTYTKLNKICYGNYANIFKASNNETGKFYALKEVNPTMCFDNNGFSILYLREITVLKKLNHKNIVKIKEVIVGKKISEIYLVMELLELDLKMIMNRSGGLIPTEQVKGIIKQLLSGLNYIHKKKILHRDIKPSNILFSIDGTLKLADFGLARKISKTMSNLVVTLWYRAPEILLGATSYDYSIDIWAVGCVIGEISTGSVLFPGKGEINQIHEIFLKLGFPKENDFEIIDVPLFKNLINQEEYMKGRNITQGFRDTTFVELVDRMLVFNPSSRITSEEALKYSIFDLVEDDGLIRETIKKILK</sequence>
<dbReference type="Gene3D" id="3.30.200.20">
    <property type="entry name" value="Phosphorylase Kinase, domain 1"/>
    <property type="match status" value="1"/>
</dbReference>